<dbReference type="HOGENOM" id="CLU_049777_0_0_1"/>
<reference evidence="2 3" key="1">
    <citation type="submission" date="2014-04" db="EMBL/GenBank/DDBJ databases">
        <authorList>
            <consortium name="DOE Joint Genome Institute"/>
            <person name="Kuo A."/>
            <person name="Tarkka M."/>
            <person name="Buscot F."/>
            <person name="Kohler A."/>
            <person name="Nagy L.G."/>
            <person name="Floudas D."/>
            <person name="Copeland A."/>
            <person name="Barry K.W."/>
            <person name="Cichocki N."/>
            <person name="Veneault-Fourrey C."/>
            <person name="LaButti K."/>
            <person name="Lindquist E.A."/>
            <person name="Lipzen A."/>
            <person name="Lundell T."/>
            <person name="Morin E."/>
            <person name="Murat C."/>
            <person name="Sun H."/>
            <person name="Tunlid A."/>
            <person name="Henrissat B."/>
            <person name="Grigoriev I.V."/>
            <person name="Hibbett D.S."/>
            <person name="Martin F."/>
            <person name="Nordberg H.P."/>
            <person name="Cantor M.N."/>
            <person name="Hua S.X."/>
        </authorList>
    </citation>
    <scope>NUCLEOTIDE SEQUENCE [LARGE SCALE GENOMIC DNA]</scope>
    <source>
        <strain evidence="2 3">F 1598</strain>
    </source>
</reference>
<feature type="compositionally biased region" description="Pro residues" evidence="1">
    <location>
        <begin position="241"/>
        <end position="269"/>
    </location>
</feature>
<dbReference type="Proteomes" id="UP000054166">
    <property type="component" value="Unassembled WGS sequence"/>
</dbReference>
<feature type="compositionally biased region" description="Polar residues" evidence="1">
    <location>
        <begin position="170"/>
        <end position="187"/>
    </location>
</feature>
<dbReference type="EMBL" id="KN833062">
    <property type="protein sequence ID" value="KIM74331.1"/>
    <property type="molecule type" value="Genomic_DNA"/>
</dbReference>
<feature type="compositionally biased region" description="Basic and acidic residues" evidence="1">
    <location>
        <begin position="280"/>
        <end position="291"/>
    </location>
</feature>
<feature type="compositionally biased region" description="Acidic residues" evidence="1">
    <location>
        <begin position="60"/>
        <end position="69"/>
    </location>
</feature>
<dbReference type="OrthoDB" id="3358973at2759"/>
<feature type="compositionally biased region" description="Basic and acidic residues" evidence="1">
    <location>
        <begin position="300"/>
        <end position="309"/>
    </location>
</feature>
<feature type="compositionally biased region" description="Basic and acidic residues" evidence="1">
    <location>
        <begin position="81"/>
        <end position="98"/>
    </location>
</feature>
<feature type="compositionally biased region" description="Basic and acidic residues" evidence="1">
    <location>
        <begin position="43"/>
        <end position="54"/>
    </location>
</feature>
<sequence length="316" mass="34417">MESNLDNRTSPQPLPSLPPSPTTSEDLSRAHAWTEQDTDDESTPQKKDKGKSREMISLNDEGETSEEEGGGSYPPTNEDAAETRRIEDNLRKWEMAERQRRKAARESMQAPRSLVADVTRRASLLWPGKTKTGSRPSRSERSVLGNHTALASVDSVDVVPMDDIEENPIFSANTSPAASPQVHNSPANPFYHSADASHEQQTVVMGESSQPPTPSAHSEKGKGASQPERPTLIASMSSFTKPPPPPKPLGLPPPRTPPPPTNSSPPTPIASPTLTTASQEQKKPKETRWWHDWLCGLTEGSDRGGDDQAGRTNPFE</sequence>
<feature type="region of interest" description="Disordered" evidence="1">
    <location>
        <begin position="1"/>
        <end position="152"/>
    </location>
</feature>
<organism evidence="2 3">
    <name type="scientific">Piloderma croceum (strain F 1598)</name>
    <dbReference type="NCBI Taxonomy" id="765440"/>
    <lineage>
        <taxon>Eukaryota</taxon>
        <taxon>Fungi</taxon>
        <taxon>Dikarya</taxon>
        <taxon>Basidiomycota</taxon>
        <taxon>Agaricomycotina</taxon>
        <taxon>Agaricomycetes</taxon>
        <taxon>Agaricomycetidae</taxon>
        <taxon>Atheliales</taxon>
        <taxon>Atheliaceae</taxon>
        <taxon>Piloderma</taxon>
    </lineage>
</organism>
<evidence type="ECO:0000256" key="1">
    <source>
        <dbReference type="SAM" id="MobiDB-lite"/>
    </source>
</evidence>
<protein>
    <submittedName>
        <fullName evidence="2">Uncharacterized protein</fullName>
    </submittedName>
</protein>
<reference evidence="3" key="2">
    <citation type="submission" date="2015-01" db="EMBL/GenBank/DDBJ databases">
        <title>Evolutionary Origins and Diversification of the Mycorrhizal Mutualists.</title>
        <authorList>
            <consortium name="DOE Joint Genome Institute"/>
            <consortium name="Mycorrhizal Genomics Consortium"/>
            <person name="Kohler A."/>
            <person name="Kuo A."/>
            <person name="Nagy L.G."/>
            <person name="Floudas D."/>
            <person name="Copeland A."/>
            <person name="Barry K.W."/>
            <person name="Cichocki N."/>
            <person name="Veneault-Fourrey C."/>
            <person name="LaButti K."/>
            <person name="Lindquist E.A."/>
            <person name="Lipzen A."/>
            <person name="Lundell T."/>
            <person name="Morin E."/>
            <person name="Murat C."/>
            <person name="Riley R."/>
            <person name="Ohm R."/>
            <person name="Sun H."/>
            <person name="Tunlid A."/>
            <person name="Henrissat B."/>
            <person name="Grigoriev I.V."/>
            <person name="Hibbett D.S."/>
            <person name="Martin F."/>
        </authorList>
    </citation>
    <scope>NUCLEOTIDE SEQUENCE [LARGE SCALE GENOMIC DNA]</scope>
    <source>
        <strain evidence="3">F 1598</strain>
    </source>
</reference>
<feature type="region of interest" description="Disordered" evidence="1">
    <location>
        <begin position="167"/>
        <end position="316"/>
    </location>
</feature>
<keyword evidence="3" id="KW-1185">Reference proteome</keyword>
<accession>A0A0C3F307</accession>
<feature type="compositionally biased region" description="Polar residues" evidence="1">
    <location>
        <begin position="199"/>
        <end position="210"/>
    </location>
</feature>
<dbReference type="AlphaFoldDB" id="A0A0C3F307"/>
<evidence type="ECO:0000313" key="3">
    <source>
        <dbReference type="Proteomes" id="UP000054166"/>
    </source>
</evidence>
<gene>
    <name evidence="2" type="ORF">PILCRDRAFT_707106</name>
</gene>
<proteinExistence type="predicted"/>
<name>A0A0C3F307_PILCF</name>
<feature type="compositionally biased region" description="Pro residues" evidence="1">
    <location>
        <begin position="12"/>
        <end position="21"/>
    </location>
</feature>
<dbReference type="InParanoid" id="A0A0C3F307"/>
<evidence type="ECO:0000313" key="2">
    <source>
        <dbReference type="EMBL" id="KIM74331.1"/>
    </source>
</evidence>